<gene>
    <name evidence="1" type="ORF">CJ030_MR0G007884</name>
</gene>
<evidence type="ECO:0000313" key="2">
    <source>
        <dbReference type="Proteomes" id="UP000516437"/>
    </source>
</evidence>
<accession>A0A6A1UJ72</accession>
<name>A0A6A1UJ72_9ROSI</name>
<proteinExistence type="predicted"/>
<dbReference type="InterPro" id="IPR036770">
    <property type="entry name" value="Ankyrin_rpt-contain_sf"/>
</dbReference>
<dbReference type="SUPFAM" id="SSF48403">
    <property type="entry name" value="Ankyrin repeat"/>
    <property type="match status" value="1"/>
</dbReference>
<dbReference type="AlphaFoldDB" id="A0A6A1UJ72"/>
<dbReference type="OrthoDB" id="1921232at2759"/>
<dbReference type="EMBL" id="RXIC02000202">
    <property type="protein sequence ID" value="KAB1200193.1"/>
    <property type="molecule type" value="Genomic_DNA"/>
</dbReference>
<dbReference type="PANTHER" id="PTHR24177:SF292">
    <property type="entry name" value="ANKYRIN REPEAT FAMILY PROTEIN-RELATED"/>
    <property type="match status" value="1"/>
</dbReference>
<dbReference type="InterPro" id="IPR002110">
    <property type="entry name" value="Ankyrin_rpt"/>
</dbReference>
<keyword evidence="2" id="KW-1185">Reference proteome</keyword>
<protein>
    <submittedName>
        <fullName evidence="1">Uncharacterized protein</fullName>
    </submittedName>
</protein>
<dbReference type="SMART" id="SM00248">
    <property type="entry name" value="ANK"/>
    <property type="match status" value="5"/>
</dbReference>
<sequence length="402" mass="45284">MSEPPQLIPEEASIQGRDREFRERRALCAPLLQAALKGHWQAGEAFLKKNPHCIAFPITTEQGTALHHAAAAKRTNFVNELIKLMSPWDLELQTTSGYMALHLAAQSGSVTIAREMVEKTNKLLCIRMNNRMTPLGFAASLGPRHKNMVQYLFSVTWPYQNLTTTDRINLLLGTISSDIHSIENSGNQSRVTTCRQDSNSLGSIENVGQETFGNWQQKSAINLGKMLKRLFCNKALMQTLAHQVVENLWRESAILANEQFLTNMAMADSRIMDLLAEAAKVGNVEFLVILLRSCPDLIWKGNEEYSSLFHITISCRRESVLALIYEIGSVKDTIARYHDENKNNMLHLAGHLAPSERLDIVPGAALQMQRELLWFKEIEKIVQPSFAKKENSDNLTPADLFR</sequence>
<dbReference type="Gene3D" id="1.25.40.20">
    <property type="entry name" value="Ankyrin repeat-containing domain"/>
    <property type="match status" value="1"/>
</dbReference>
<comment type="caution">
    <text evidence="1">The sequence shown here is derived from an EMBL/GenBank/DDBJ whole genome shotgun (WGS) entry which is preliminary data.</text>
</comment>
<organism evidence="1 2">
    <name type="scientific">Morella rubra</name>
    <name type="common">Chinese bayberry</name>
    <dbReference type="NCBI Taxonomy" id="262757"/>
    <lineage>
        <taxon>Eukaryota</taxon>
        <taxon>Viridiplantae</taxon>
        <taxon>Streptophyta</taxon>
        <taxon>Embryophyta</taxon>
        <taxon>Tracheophyta</taxon>
        <taxon>Spermatophyta</taxon>
        <taxon>Magnoliopsida</taxon>
        <taxon>eudicotyledons</taxon>
        <taxon>Gunneridae</taxon>
        <taxon>Pentapetalae</taxon>
        <taxon>rosids</taxon>
        <taxon>fabids</taxon>
        <taxon>Fagales</taxon>
        <taxon>Myricaceae</taxon>
        <taxon>Morella</taxon>
    </lineage>
</organism>
<dbReference type="Proteomes" id="UP000516437">
    <property type="component" value="Unassembled WGS sequence"/>
</dbReference>
<evidence type="ECO:0000313" key="1">
    <source>
        <dbReference type="EMBL" id="KAB1200193.1"/>
    </source>
</evidence>
<dbReference type="Pfam" id="PF12796">
    <property type="entry name" value="Ank_2"/>
    <property type="match status" value="1"/>
</dbReference>
<reference evidence="1 2" key="1">
    <citation type="journal article" date="2019" name="Plant Biotechnol. J.">
        <title>The red bayberry genome and genetic basis of sex determination.</title>
        <authorList>
            <person name="Jia H.M."/>
            <person name="Jia H.J."/>
            <person name="Cai Q.L."/>
            <person name="Wang Y."/>
            <person name="Zhao H.B."/>
            <person name="Yang W.F."/>
            <person name="Wang G.Y."/>
            <person name="Li Y.H."/>
            <person name="Zhan D.L."/>
            <person name="Shen Y.T."/>
            <person name="Niu Q.F."/>
            <person name="Chang L."/>
            <person name="Qiu J."/>
            <person name="Zhao L."/>
            <person name="Xie H.B."/>
            <person name="Fu W.Y."/>
            <person name="Jin J."/>
            <person name="Li X.W."/>
            <person name="Jiao Y."/>
            <person name="Zhou C.C."/>
            <person name="Tu T."/>
            <person name="Chai C.Y."/>
            <person name="Gao J.L."/>
            <person name="Fan L.J."/>
            <person name="van de Weg E."/>
            <person name="Wang J.Y."/>
            <person name="Gao Z.S."/>
        </authorList>
    </citation>
    <scope>NUCLEOTIDE SEQUENCE [LARGE SCALE GENOMIC DNA]</scope>
    <source>
        <tissue evidence="1">Leaves</tissue>
    </source>
</reference>
<dbReference type="GO" id="GO:0016020">
    <property type="term" value="C:membrane"/>
    <property type="evidence" value="ECO:0007669"/>
    <property type="project" value="TreeGrafter"/>
</dbReference>
<dbReference type="PANTHER" id="PTHR24177">
    <property type="entry name" value="CASKIN"/>
    <property type="match status" value="1"/>
</dbReference>